<accession>G7E3C1</accession>
<protein>
    <recommendedName>
        <fullName evidence="2">W2 domain-containing protein</fullName>
    </recommendedName>
</protein>
<evidence type="ECO:0000313" key="4">
    <source>
        <dbReference type="Proteomes" id="UP000009131"/>
    </source>
</evidence>
<reference evidence="3 4" key="1">
    <citation type="journal article" date="2011" name="J. Gen. Appl. Microbiol.">
        <title>Draft genome sequencing of the enigmatic basidiomycete Mixia osmundae.</title>
        <authorList>
            <person name="Nishida H."/>
            <person name="Nagatsuka Y."/>
            <person name="Sugiyama J."/>
        </authorList>
    </citation>
    <scope>NUCLEOTIDE SEQUENCE [LARGE SCALE GENOMIC DNA]</scope>
    <source>
        <strain evidence="4">CBS 9802 / IAM 14324 / JCM 22182 / KY 12970</strain>
    </source>
</reference>
<dbReference type="Pfam" id="PF25504">
    <property type="entry name" value="HEAT_5MP1_2"/>
    <property type="match status" value="1"/>
</dbReference>
<proteinExistence type="inferred from homology"/>
<dbReference type="HOGENOM" id="CLU_032849_2_1_1"/>
<dbReference type="CDD" id="cd11560">
    <property type="entry name" value="W2_eIF5C_like"/>
    <property type="match status" value="1"/>
</dbReference>
<dbReference type="InterPro" id="IPR016024">
    <property type="entry name" value="ARM-type_fold"/>
</dbReference>
<dbReference type="Gene3D" id="1.25.40.180">
    <property type="match status" value="1"/>
</dbReference>
<dbReference type="SUPFAM" id="SSF48371">
    <property type="entry name" value="ARM repeat"/>
    <property type="match status" value="1"/>
</dbReference>
<dbReference type="AlphaFoldDB" id="G7E3C1"/>
<name>G7E3C1_MIXOS</name>
<dbReference type="PANTHER" id="PTHR14208">
    <property type="entry name" value="BASIC LEUCINE ZIPPER AND W2 DOMAIN-CONTAINING PROTEIN"/>
    <property type="match status" value="1"/>
</dbReference>
<gene>
    <name evidence="3" type="primary">Mo04009</name>
    <name evidence="3" type="ORF">E5Q_04009</name>
</gene>
<dbReference type="PROSITE" id="PS51363">
    <property type="entry name" value="W2"/>
    <property type="match status" value="1"/>
</dbReference>
<evidence type="ECO:0000256" key="1">
    <source>
        <dbReference type="ARBA" id="ARBA00008151"/>
    </source>
</evidence>
<keyword evidence="4" id="KW-1185">Reference proteome</keyword>
<dbReference type="GO" id="GO:0005737">
    <property type="term" value="C:cytoplasm"/>
    <property type="evidence" value="ECO:0007669"/>
    <property type="project" value="TreeGrafter"/>
</dbReference>
<dbReference type="eggNOG" id="KOG2297">
    <property type="taxonomic scope" value="Eukaryota"/>
</dbReference>
<dbReference type="InterPro" id="IPR051245">
    <property type="entry name" value="eIF5-mimic_regulator"/>
</dbReference>
<evidence type="ECO:0000259" key="2">
    <source>
        <dbReference type="PROSITE" id="PS51363"/>
    </source>
</evidence>
<dbReference type="Proteomes" id="UP000009131">
    <property type="component" value="Unassembled WGS sequence"/>
</dbReference>
<dbReference type="OrthoDB" id="1727522at2759"/>
<dbReference type="SMART" id="SM00515">
    <property type="entry name" value="eIF5C"/>
    <property type="match status" value="1"/>
</dbReference>
<dbReference type="InterPro" id="IPR003307">
    <property type="entry name" value="W2_domain"/>
</dbReference>
<dbReference type="Pfam" id="PF02020">
    <property type="entry name" value="W2"/>
    <property type="match status" value="1"/>
</dbReference>
<sequence>MSTTVPKPSLAGAKTKQRKGVAKAQAKFEPNVFRDSLVKSLEAVPQGDFDGYAKELDTLGNTLEYRKYEDQLFQLLCVGRLLAPGGNYIQDDAPQCPVSIIGAPTAELADIRKVVEVFHKLIRRYKYLQKTFEETTLTNILQYVNKFEDPKAPAGTHPNQDKMAVATALLVSGGLVGSASVLASLKKDHVVKDGVSLAFITTYIRTYLTAETIDHLGSSLRRGGVADLILFFPPNKRTMAFAAEHFKKENLDKVWEFYQKQRSAGIREEMAEHLRTMVANEESHEEIATYLKEQFKSEAVSDVDFLATIWTNLLSDVDAAASAQQACETALKEIKDIVPLLEPYASSARAQVGLINTIQGWCYEQTKAMAVFPRALKMLYAADVLSDNAILYWHSKGSKPAGRQHFLTASEPLIKFLQEQEESEEEE</sequence>
<dbReference type="InParanoid" id="G7E3C1"/>
<reference evidence="3 4" key="2">
    <citation type="journal article" date="2012" name="Open Biol.">
        <title>Characteristics of nucleosomes and linker DNA regions on the genome of the basidiomycete Mixia osmundae revealed by mono- and dinucleosome mapping.</title>
        <authorList>
            <person name="Nishida H."/>
            <person name="Kondo S."/>
            <person name="Matsumoto T."/>
            <person name="Suzuki Y."/>
            <person name="Yoshikawa H."/>
            <person name="Taylor T.D."/>
            <person name="Sugiyama J."/>
        </authorList>
    </citation>
    <scope>NUCLEOTIDE SEQUENCE [LARGE SCALE GENOMIC DNA]</scope>
    <source>
        <strain evidence="4">CBS 9802 / IAM 14324 / JCM 22182 / KY 12970</strain>
    </source>
</reference>
<comment type="caution">
    <text evidence="3">The sequence shown here is derived from an EMBL/GenBank/DDBJ whole genome shotgun (WGS) entry which is preliminary data.</text>
</comment>
<feature type="domain" description="W2" evidence="2">
    <location>
        <begin position="260"/>
        <end position="427"/>
    </location>
</feature>
<organism evidence="3 4">
    <name type="scientific">Mixia osmundae (strain CBS 9802 / IAM 14324 / JCM 22182 / KY 12970)</name>
    <dbReference type="NCBI Taxonomy" id="764103"/>
    <lineage>
        <taxon>Eukaryota</taxon>
        <taxon>Fungi</taxon>
        <taxon>Dikarya</taxon>
        <taxon>Basidiomycota</taxon>
        <taxon>Pucciniomycotina</taxon>
        <taxon>Mixiomycetes</taxon>
        <taxon>Mixiales</taxon>
        <taxon>Mixiaceae</taxon>
        <taxon>Mixia</taxon>
    </lineage>
</organism>
<comment type="similarity">
    <text evidence="1">Belongs to the BZW family.</text>
</comment>
<dbReference type="InterPro" id="IPR043510">
    <property type="entry name" value="W2_5MP1/2"/>
</dbReference>
<dbReference type="GO" id="GO:0016020">
    <property type="term" value="C:membrane"/>
    <property type="evidence" value="ECO:0007669"/>
    <property type="project" value="TreeGrafter"/>
</dbReference>
<dbReference type="InterPro" id="IPR057397">
    <property type="entry name" value="HEAT_5MP1_2"/>
</dbReference>
<dbReference type="EMBL" id="BABT02000119">
    <property type="protein sequence ID" value="GAA97331.1"/>
    <property type="molecule type" value="Genomic_DNA"/>
</dbReference>
<dbReference type="PANTHER" id="PTHR14208:SF2">
    <property type="entry name" value="PROTEIN KRASAVIETZ"/>
    <property type="match status" value="1"/>
</dbReference>
<evidence type="ECO:0000313" key="3">
    <source>
        <dbReference type="EMBL" id="GAA97331.1"/>
    </source>
</evidence>